<dbReference type="KEGG" id="opf:CBP31_05755"/>
<evidence type="ECO:0000256" key="5">
    <source>
        <dbReference type="ARBA" id="ARBA00022801"/>
    </source>
</evidence>
<keyword evidence="3" id="KW-0645">Protease</keyword>
<proteinExistence type="predicted"/>
<dbReference type="InterPro" id="IPR011055">
    <property type="entry name" value="Dup_hybrid_motif"/>
</dbReference>
<evidence type="ECO:0000256" key="3">
    <source>
        <dbReference type="ARBA" id="ARBA00022670"/>
    </source>
</evidence>
<keyword evidence="7" id="KW-0482">Metalloprotease</keyword>
<protein>
    <submittedName>
        <fullName evidence="9">Peptidase M23</fullName>
    </submittedName>
</protein>
<dbReference type="GO" id="GO:0004222">
    <property type="term" value="F:metalloendopeptidase activity"/>
    <property type="evidence" value="ECO:0007669"/>
    <property type="project" value="TreeGrafter"/>
</dbReference>
<dbReference type="RefSeq" id="WP_087035362.1">
    <property type="nucleotide sequence ID" value="NZ_CP021377.1"/>
</dbReference>
<evidence type="ECO:0000313" key="9">
    <source>
        <dbReference type="EMBL" id="ART82192.1"/>
    </source>
</evidence>
<comment type="cofactor">
    <cofactor evidence="1">
        <name>Zn(2+)</name>
        <dbReference type="ChEBI" id="CHEBI:29105"/>
    </cofactor>
</comment>
<dbReference type="GO" id="GO:0046872">
    <property type="term" value="F:metal ion binding"/>
    <property type="evidence" value="ECO:0007669"/>
    <property type="project" value="UniProtKB-KW"/>
</dbReference>
<keyword evidence="6" id="KW-0862">Zinc</keyword>
<dbReference type="InterPro" id="IPR016047">
    <property type="entry name" value="M23ase_b-sheet_dom"/>
</dbReference>
<dbReference type="Pfam" id="PF01476">
    <property type="entry name" value="LysM"/>
    <property type="match status" value="1"/>
</dbReference>
<dbReference type="CDD" id="cd00118">
    <property type="entry name" value="LysM"/>
    <property type="match status" value="1"/>
</dbReference>
<evidence type="ECO:0000256" key="7">
    <source>
        <dbReference type="ARBA" id="ARBA00023049"/>
    </source>
</evidence>
<dbReference type="Pfam" id="PF01551">
    <property type="entry name" value="Peptidase_M23"/>
    <property type="match status" value="1"/>
</dbReference>
<keyword evidence="4" id="KW-0479">Metal-binding</keyword>
<dbReference type="Pfam" id="PF19425">
    <property type="entry name" value="Csd3_N2"/>
    <property type="match status" value="1"/>
</dbReference>
<evidence type="ECO:0000313" key="10">
    <source>
        <dbReference type="Proteomes" id="UP000243937"/>
    </source>
</evidence>
<evidence type="ECO:0000256" key="2">
    <source>
        <dbReference type="ARBA" id="ARBA00004196"/>
    </source>
</evidence>
<dbReference type="SUPFAM" id="SSF51261">
    <property type="entry name" value="Duplicated hybrid motif"/>
    <property type="match status" value="1"/>
</dbReference>
<evidence type="ECO:0000256" key="4">
    <source>
        <dbReference type="ARBA" id="ARBA00022723"/>
    </source>
</evidence>
<dbReference type="CDD" id="cd12797">
    <property type="entry name" value="M23_peptidase"/>
    <property type="match status" value="1"/>
</dbReference>
<keyword evidence="10" id="KW-1185">Reference proteome</keyword>
<feature type="domain" description="LysM" evidence="8">
    <location>
        <begin position="77"/>
        <end position="125"/>
    </location>
</feature>
<dbReference type="InterPro" id="IPR018392">
    <property type="entry name" value="LysM"/>
</dbReference>
<evidence type="ECO:0000256" key="1">
    <source>
        <dbReference type="ARBA" id="ARBA00001947"/>
    </source>
</evidence>
<dbReference type="EMBL" id="CP021377">
    <property type="protein sequence ID" value="ART82192.1"/>
    <property type="molecule type" value="Genomic_DNA"/>
</dbReference>
<keyword evidence="5" id="KW-0378">Hydrolase</keyword>
<dbReference type="AlphaFoldDB" id="A0A1Y0D3U2"/>
<dbReference type="GO" id="GO:0030313">
    <property type="term" value="C:cell envelope"/>
    <property type="evidence" value="ECO:0007669"/>
    <property type="project" value="UniProtKB-SubCell"/>
</dbReference>
<evidence type="ECO:0000259" key="8">
    <source>
        <dbReference type="PROSITE" id="PS51782"/>
    </source>
</evidence>
<dbReference type="InterPro" id="IPR045834">
    <property type="entry name" value="Csd3_N2"/>
</dbReference>
<reference evidence="9 10" key="1">
    <citation type="journal article" date="2014" name="Int. J. Syst. Evol. Microbiol.">
        <title>Oceanisphaera profunda sp. nov., a marine bacterium isolated from deep-sea sediment, and emended description of the genus Oceanisphaera.</title>
        <authorList>
            <person name="Xu Z."/>
            <person name="Zhang X.Y."/>
            <person name="Su H.N."/>
            <person name="Yu Z.C."/>
            <person name="Liu C."/>
            <person name="Li H."/>
            <person name="Chen X.L."/>
            <person name="Song X.Y."/>
            <person name="Xie B.B."/>
            <person name="Qin Q.L."/>
            <person name="Zhou B.C."/>
            <person name="Shi M."/>
            <person name="Huang Y."/>
            <person name="Zhang Y.Z."/>
        </authorList>
    </citation>
    <scope>NUCLEOTIDE SEQUENCE [LARGE SCALE GENOMIC DNA]</scope>
    <source>
        <strain evidence="9 10">SM1222</strain>
    </source>
</reference>
<evidence type="ECO:0000256" key="6">
    <source>
        <dbReference type="ARBA" id="ARBA00022833"/>
    </source>
</evidence>
<name>A0A1Y0D3U2_9GAMM</name>
<dbReference type="PANTHER" id="PTHR21666:SF288">
    <property type="entry name" value="CELL DIVISION PROTEIN YTFB"/>
    <property type="match status" value="1"/>
</dbReference>
<sequence>MIERFQRFPRPHKVAISVLSVMIGLLSFAPSEPVVASRIQPEPELGGEVLGERQPLALAINVAESAAADAHPVTRERSVKVRSGDTLSAIFARTGLSSSLLHDINQLGGSADELKKIYPGNLLTFTFDEDDAFSSLHYPLDNSRTLLISQTPSGLQSQIDSTELELRTEFAQASVNSNFWNAAASAGLTPNQIMALAGMFAWDVDFALDIRANDSFTVLYEQHFKDGILVGTGNILAAAFTNQGKAYQAIRHTDGYYYSPEGRYMRKSFLRAPVNFSHISSNFNPRRLHPVTGQIKAHRGIDYAARTGTPVVAAGGGVVVESGFSPFNGNYVVIRHDSTYITKYLHLHKRMVNRGEKVKQEQQIGTVGATGRVTGPHLHYEFLVNGVHKDPKSVDLPQAAFLSAKELAVFKPQANRLMAQLTKVSDIMLASNNR</sequence>
<dbReference type="InterPro" id="IPR050570">
    <property type="entry name" value="Cell_wall_metabolism_enzyme"/>
</dbReference>
<dbReference type="OrthoDB" id="9805070at2"/>
<dbReference type="PROSITE" id="PS51782">
    <property type="entry name" value="LYSM"/>
    <property type="match status" value="1"/>
</dbReference>
<dbReference type="Gene3D" id="3.10.450.350">
    <property type="match status" value="2"/>
</dbReference>
<gene>
    <name evidence="9" type="ORF">CBP31_05755</name>
</gene>
<dbReference type="GO" id="GO:0006508">
    <property type="term" value="P:proteolysis"/>
    <property type="evidence" value="ECO:0007669"/>
    <property type="project" value="UniProtKB-KW"/>
</dbReference>
<dbReference type="PANTHER" id="PTHR21666">
    <property type="entry name" value="PEPTIDASE-RELATED"/>
    <property type="match status" value="1"/>
</dbReference>
<dbReference type="Proteomes" id="UP000243937">
    <property type="component" value="Chromosome"/>
</dbReference>
<dbReference type="FunFam" id="2.70.70.10:FF:000002">
    <property type="entry name" value="Murein DD-endopeptidase MepM"/>
    <property type="match status" value="1"/>
</dbReference>
<organism evidence="9 10">
    <name type="scientific">Oceanisphaera profunda</name>
    <dbReference type="NCBI Taxonomy" id="1416627"/>
    <lineage>
        <taxon>Bacteria</taxon>
        <taxon>Pseudomonadati</taxon>
        <taxon>Pseudomonadota</taxon>
        <taxon>Gammaproteobacteria</taxon>
        <taxon>Aeromonadales</taxon>
        <taxon>Aeromonadaceae</taxon>
        <taxon>Oceanisphaera</taxon>
    </lineage>
</organism>
<accession>A0A1Y0D3U2</accession>
<dbReference type="Gene3D" id="2.70.70.10">
    <property type="entry name" value="Glucose Permease (Domain IIA)"/>
    <property type="match status" value="1"/>
</dbReference>
<comment type="subcellular location">
    <subcellularLocation>
        <location evidence="2">Cell envelope</location>
    </subcellularLocation>
</comment>